<organism evidence="10 11">
    <name type="scientific">Macrococcoides canis</name>
    <dbReference type="NCBI Taxonomy" id="1855823"/>
    <lineage>
        <taxon>Bacteria</taxon>
        <taxon>Bacillati</taxon>
        <taxon>Bacillota</taxon>
        <taxon>Bacilli</taxon>
        <taxon>Bacillales</taxon>
        <taxon>Staphylococcaceae</taxon>
        <taxon>Macrococcoides</taxon>
    </lineage>
</organism>
<accession>A0A1W7AE86</accession>
<feature type="compositionally biased region" description="Acidic residues" evidence="7">
    <location>
        <begin position="1592"/>
        <end position="1616"/>
    </location>
</feature>
<feature type="compositionally biased region" description="Basic and acidic residues" evidence="7">
    <location>
        <begin position="1761"/>
        <end position="1774"/>
    </location>
</feature>
<name>A0A1W7AE86_9STAP</name>
<dbReference type="InterPro" id="IPR005877">
    <property type="entry name" value="YSIRK_signal_dom"/>
</dbReference>
<sequence length="1970" mass="204038">MKKKPTNKRMDFLPNKLNKYSIRKFTVGTTSILIGSLLFLGNASDSQAAETTVASTEAATTETPTTEAPTTEAVTTEAPTTEAPTTESATTEAPVVVEKATNLNFNADNTQLTGQATGQTVELKLADGTVKTATVQSGTFTFTGLTVNSGDVVEVTVIGSDNTRSEVAQATANVVEAPTTEAPTTEAPTTEGATTETPTTEAPTTEGATTETPTTEAPTTEGATTETPTTEAPTTETPTTESATTEVPVFEPTTESVTATTEKLNTLTTEAEKKAELTNYVVENTGVTEEAALATINGLNLDYSNLTSEELLAALLQGIAANQDANTVDATAAAFASTSLTNNESITLEMNGTVNTLVASTSDVIVADAVANGYITTPTDATNAANTLSGRAWEINSGTPATMSNGLTPVPENTAVYLQWIDKDGAVSPVYQTFTTNQLSSLDGSQVGPGFYAFDLREGWVDVNGVTHTYNATDGQYYQLWVQDYTNELGNNLTMMRQAGGFFPGSYVNSVTSSNLGQFPLIGTNMQRTGIFMYEEAVGDYMTKPATEWIEDTAGPISNPSVSLSAENSVSGKVWIETGAGDYANSATGPNDNTEDPQAVGYTVVMSSLTPEGASVYEAQVNSLPTSERSAAAKTLLTAHPEYISATVTTTTDANGAYTVRFPEGTLNDNYIYGYVMDPSGNIVQTYSAYTTPEFRAPNDNLSWVPQTAPAQNLVQNPMWYNVNFAVVPVTDLTLDVVNYNTTDVPAGPSDIISVDLIGNTVSPLPMKVEWTNGSGQVVKSIPMTTIPETEVNSSLNLETLMLADGTPYTPIDGEIFTARLYEGGNVIAADSFIVKINDATTNYPDYENESVSQNSTIIVPAPLNVDGTALPADTQYAPGPSVPTWATINADGSITVSPDASVIPGDYTIPVVVNYPDGTSETIDSIVTVIQANAPIIDANDITIPEDTLITPIPVTVTDTDGTIATINVSGLPEGMFYQGGEIVGTPTTPGVYPVTITAVDNDGNTTTEIIDITVTDATPPIITPISDITVPEDIAITPIQLESTDDSGMIPTLSVSNLPDGLTYDRTTGIISGTPTTPGTYPITITSVDFNGNTSVEDFVIVVTPAPADTTDPVITPIDDITVPVDTGVVNIPVVVTDNVDTAPTVAVDGLPAGVTYNPDTGVIEGTPTEAGTFPVTVTVTDDAGNTTQEVFVITVTPAVVPPVDTDGDGNPDATDTDDDNDGVSDTDEIVVGTDPLNPETTPGVPDGSLDTDGDGITNGDESDETLSTPTDTNNNGIPDIVEADTQDPVVTQIDDVTVPVDTGVVNIPVVVTDNVDTAPTVAVDGLPAGVTYNPDTGVIGGTPTEAGTFPVTVTVTDDAGNTTQEVFVITVTPAVVPPVDTDGDGIPDDVDTDDDNDGVNDSDEIAAGLDPKNPDTDGDGINDGQEDTDGDGINNDDESVDSGTTVTDTDGDGIPDIVDPATVPPVDTDGDGTPDATDTDDDNDGVSDTDEIVVGTDPLNPETTPGTPDGSIDTDGDGINNGDESDETLPNPTDKDGNGIPDIVEKPTTPPVDTDGDGIPDDVDTDDDNDGVNDSDEIAAGLDPKNPDTDGDGINDGQEDTDGDGINNDDESVDSGTTVTDTDGDGIPDIVDPATVPPVDTDGDGTPDATDTDDDNDGVSDTDEIVVGTDPLNPETTPGTPDGSIDTDGDGINNGDESDETLPNPTDKDGNGIPDIVEKPTTPPVDTDGDGIPDDVDTDDDNDGVNDSDEIAAGLDPKNPDTDGDGIKDGAEDTDGDGINNDDESVDSGTTITDEDGDGIADIVDPATKPVDSTDDDNDGVNDSDEIAADLDPKNPDTDGDGIKDGAEDTDGDGINNDDESVDSGTTITDEDGDGVADIVDNDKQSVPTKPEKPSYIQSTVDSKPEKPSYGHHVVGSKQEKPSQNVLPDTGEAENNGAAAGLVAAIGGFALLAARRRRQEDVQTEEK</sequence>
<dbReference type="InterPro" id="IPR019931">
    <property type="entry name" value="LPXTG_anchor"/>
</dbReference>
<feature type="compositionally biased region" description="Acidic residues" evidence="7">
    <location>
        <begin position="1384"/>
        <end position="1407"/>
    </location>
</feature>
<feature type="compositionally biased region" description="Low complexity" evidence="7">
    <location>
        <begin position="1444"/>
        <end position="1470"/>
    </location>
</feature>
<dbReference type="RefSeq" id="WP_086043443.1">
    <property type="nucleotide sequence ID" value="NZ_CP021059.1"/>
</dbReference>
<protein>
    <submittedName>
        <fullName evidence="10">Serine-rich adhesin for platelets</fullName>
    </submittedName>
</protein>
<dbReference type="EMBL" id="CP021059">
    <property type="protein sequence ID" value="ARQ07925.1"/>
    <property type="molecule type" value="Genomic_DNA"/>
</dbReference>
<reference evidence="10 11" key="1">
    <citation type="journal article" date="2017" name="Int. J. Syst. Evol. Microbiol.">
        <title>Macrococcus canis sp. nov., a skin bacterium associated with infections in dogs.</title>
        <authorList>
            <person name="Gobeli Brawand S."/>
            <person name="Cotting K."/>
            <person name="Gomez-Sanz E."/>
            <person name="Collaud A."/>
            <person name="Thomann A."/>
            <person name="Brodard I."/>
            <person name="Rodriguez-Campos S."/>
            <person name="Strauss C."/>
            <person name="Perreten V."/>
        </authorList>
    </citation>
    <scope>NUCLEOTIDE SEQUENCE [LARGE SCALE GENOMIC DNA]</scope>
    <source>
        <strain evidence="10 11">KM45013</strain>
    </source>
</reference>
<feature type="compositionally biased region" description="Acidic residues" evidence="7">
    <location>
        <begin position="1816"/>
        <end position="1832"/>
    </location>
</feature>
<keyword evidence="6" id="KW-0572">Peptidoglycan-anchor</keyword>
<evidence type="ECO:0000256" key="8">
    <source>
        <dbReference type="SAM" id="SignalP"/>
    </source>
</evidence>
<dbReference type="Pfam" id="PF04650">
    <property type="entry name" value="YSIRK_signal"/>
    <property type="match status" value="1"/>
</dbReference>
<evidence type="ECO:0000256" key="2">
    <source>
        <dbReference type="ARBA" id="ARBA00022512"/>
    </source>
</evidence>
<dbReference type="Gene3D" id="4.10.1080.10">
    <property type="entry name" value="TSP type-3 repeat"/>
    <property type="match status" value="2"/>
</dbReference>
<dbReference type="Gene3D" id="2.60.40.10">
    <property type="entry name" value="Immunoglobulins"/>
    <property type="match status" value="4"/>
</dbReference>
<dbReference type="KEGG" id="mcak:MCCS_23450"/>
<evidence type="ECO:0000313" key="11">
    <source>
        <dbReference type="Proteomes" id="UP000194154"/>
    </source>
</evidence>
<dbReference type="PANTHER" id="PTHR10199:SF119">
    <property type="entry name" value="RE20510P"/>
    <property type="match status" value="1"/>
</dbReference>
<feature type="compositionally biased region" description="Low complexity" evidence="7">
    <location>
        <begin position="1506"/>
        <end position="1525"/>
    </location>
</feature>
<evidence type="ECO:0000256" key="5">
    <source>
        <dbReference type="ARBA" id="ARBA00022837"/>
    </source>
</evidence>
<feature type="compositionally biased region" description="Acidic residues" evidence="7">
    <location>
        <begin position="1644"/>
        <end position="1667"/>
    </location>
</feature>
<dbReference type="InterPro" id="IPR059100">
    <property type="entry name" value="TSP3_bac"/>
</dbReference>
<gene>
    <name evidence="10" type="primary">sraP</name>
    <name evidence="10" type="ORF">MCCS_23450</name>
</gene>
<feature type="compositionally biased region" description="Acidic residues" evidence="7">
    <location>
        <begin position="1471"/>
        <end position="1494"/>
    </location>
</feature>
<keyword evidence="3" id="KW-0964">Secreted</keyword>
<dbReference type="Proteomes" id="UP000194154">
    <property type="component" value="Chromosome"/>
</dbReference>
<feature type="domain" description="Gram-positive cocci surface proteins LPxTG" evidence="9">
    <location>
        <begin position="1930"/>
        <end position="1968"/>
    </location>
</feature>
<feature type="region of interest" description="Disordered" evidence="7">
    <location>
        <begin position="173"/>
        <end position="260"/>
    </location>
</feature>
<comment type="subcellular location">
    <subcellularLocation>
        <location evidence="1">Secreted</location>
        <location evidence="1">Cell wall</location>
        <topology evidence="1">Peptidoglycan-anchor</topology>
    </subcellularLocation>
</comment>
<dbReference type="STRING" id="1855823.MCCS_23450"/>
<dbReference type="InterPro" id="IPR013783">
    <property type="entry name" value="Ig-like_fold"/>
</dbReference>
<feature type="compositionally biased region" description="Acidic residues" evidence="7">
    <location>
        <begin position="1557"/>
        <end position="1580"/>
    </location>
</feature>
<dbReference type="Pfam" id="PF05345">
    <property type="entry name" value="He_PIG"/>
    <property type="match status" value="4"/>
</dbReference>
<evidence type="ECO:0000256" key="7">
    <source>
        <dbReference type="SAM" id="MobiDB-lite"/>
    </source>
</evidence>
<feature type="region of interest" description="Disordered" evidence="7">
    <location>
        <begin position="1378"/>
        <end position="1937"/>
    </location>
</feature>
<dbReference type="PROSITE" id="PS50847">
    <property type="entry name" value="GRAM_POS_ANCHORING"/>
    <property type="match status" value="1"/>
</dbReference>
<dbReference type="InterPro" id="IPR028974">
    <property type="entry name" value="TSP_type-3_rpt"/>
</dbReference>
<dbReference type="InterPro" id="IPR015919">
    <property type="entry name" value="Cadherin-like_sf"/>
</dbReference>
<feature type="compositionally biased region" description="Acidic residues" evidence="7">
    <location>
        <begin position="1730"/>
        <end position="1753"/>
    </location>
</feature>
<keyword evidence="4 8" id="KW-0732">Signal</keyword>
<feature type="signal peptide" evidence="8">
    <location>
        <begin position="1"/>
        <end position="48"/>
    </location>
</feature>
<feature type="compositionally biased region" description="Acidic residues" evidence="7">
    <location>
        <begin position="1775"/>
        <end position="1789"/>
    </location>
</feature>
<keyword evidence="5" id="KW-0106">Calcium</keyword>
<evidence type="ECO:0000313" key="10">
    <source>
        <dbReference type="EMBL" id="ARQ07925.1"/>
    </source>
</evidence>
<dbReference type="NCBIfam" id="TIGR01167">
    <property type="entry name" value="LPXTG_anchor"/>
    <property type="match status" value="1"/>
</dbReference>
<dbReference type="GO" id="GO:0016020">
    <property type="term" value="C:membrane"/>
    <property type="evidence" value="ECO:0007669"/>
    <property type="project" value="InterPro"/>
</dbReference>
<feature type="region of interest" description="Disordered" evidence="7">
    <location>
        <begin position="51"/>
        <end position="91"/>
    </location>
</feature>
<feature type="compositionally biased region" description="Low complexity" evidence="7">
    <location>
        <begin position="1617"/>
        <end position="1643"/>
    </location>
</feature>
<dbReference type="InterPro" id="IPR044055">
    <property type="entry name" value="RibLong"/>
</dbReference>
<evidence type="ECO:0000256" key="1">
    <source>
        <dbReference type="ARBA" id="ARBA00004168"/>
    </source>
</evidence>
<proteinExistence type="predicted"/>
<feature type="chain" id="PRO_5013026652" evidence="8">
    <location>
        <begin position="49"/>
        <end position="1970"/>
    </location>
</feature>
<dbReference type="Pfam" id="PF00746">
    <property type="entry name" value="Gram_pos_anchor"/>
    <property type="match status" value="1"/>
</dbReference>
<evidence type="ECO:0000259" key="9">
    <source>
        <dbReference type="PROSITE" id="PS50847"/>
    </source>
</evidence>
<evidence type="ECO:0000256" key="4">
    <source>
        <dbReference type="ARBA" id="ARBA00022729"/>
    </source>
</evidence>
<dbReference type="NCBIfam" id="TIGR01168">
    <property type="entry name" value="YSIRK_signal"/>
    <property type="match status" value="1"/>
</dbReference>
<feature type="compositionally biased region" description="Low complexity" evidence="7">
    <location>
        <begin position="176"/>
        <end position="260"/>
    </location>
</feature>
<dbReference type="OrthoDB" id="2417389at2"/>
<feature type="region of interest" description="Disordered" evidence="7">
    <location>
        <begin position="1202"/>
        <end position="1284"/>
    </location>
</feature>
<evidence type="ECO:0000256" key="6">
    <source>
        <dbReference type="ARBA" id="ARBA00023088"/>
    </source>
</evidence>
<feature type="compositionally biased region" description="Low complexity" evidence="7">
    <location>
        <begin position="1679"/>
        <end position="1698"/>
    </location>
</feature>
<dbReference type="GO" id="GO:0005509">
    <property type="term" value="F:calcium ion binding"/>
    <property type="evidence" value="ECO:0007669"/>
    <property type="project" value="InterPro"/>
</dbReference>
<feature type="compositionally biased region" description="Acidic residues" evidence="7">
    <location>
        <begin position="1851"/>
        <end position="1865"/>
    </location>
</feature>
<feature type="compositionally biased region" description="Basic and acidic residues" evidence="7">
    <location>
        <begin position="1834"/>
        <end position="1850"/>
    </location>
</feature>
<dbReference type="Pfam" id="PF18957">
    <property type="entry name" value="RibLong"/>
    <property type="match status" value="1"/>
</dbReference>
<dbReference type="Pfam" id="PF18884">
    <property type="entry name" value="TSP3_bac"/>
    <property type="match status" value="10"/>
</dbReference>
<dbReference type="SUPFAM" id="SSF103647">
    <property type="entry name" value="TSP type-3 repeat"/>
    <property type="match status" value="2"/>
</dbReference>
<dbReference type="PANTHER" id="PTHR10199">
    <property type="entry name" value="THROMBOSPONDIN"/>
    <property type="match status" value="1"/>
</dbReference>
<feature type="compositionally biased region" description="Acidic residues" evidence="7">
    <location>
        <begin position="1419"/>
        <end position="1443"/>
    </location>
</feature>
<dbReference type="GeneID" id="35296418"/>
<feature type="compositionally biased region" description="Polar residues" evidence="7">
    <location>
        <begin position="1268"/>
        <end position="1279"/>
    </location>
</feature>
<keyword evidence="11" id="KW-1185">Reference proteome</keyword>
<keyword evidence="2" id="KW-0134">Cell wall</keyword>
<feature type="compositionally biased region" description="Acidic residues" evidence="7">
    <location>
        <begin position="1208"/>
        <end position="1231"/>
    </location>
</feature>
<evidence type="ECO:0000256" key="3">
    <source>
        <dbReference type="ARBA" id="ARBA00022525"/>
    </source>
</evidence>
<dbReference type="SUPFAM" id="SSF49313">
    <property type="entry name" value="Cadherin-like"/>
    <property type="match status" value="4"/>
</dbReference>